<dbReference type="EMBL" id="DAKRPA010000118">
    <property type="protein sequence ID" value="DAZ98026.1"/>
    <property type="molecule type" value="Genomic_DNA"/>
</dbReference>
<evidence type="ECO:0000259" key="2">
    <source>
        <dbReference type="SMART" id="SM01272"/>
    </source>
</evidence>
<dbReference type="GO" id="GO:0010494">
    <property type="term" value="C:cytoplasmic stress granule"/>
    <property type="evidence" value="ECO:0007669"/>
    <property type="project" value="TreeGrafter"/>
</dbReference>
<organism evidence="3 4">
    <name type="scientific">Lagenidium giganteum</name>
    <dbReference type="NCBI Taxonomy" id="4803"/>
    <lineage>
        <taxon>Eukaryota</taxon>
        <taxon>Sar</taxon>
        <taxon>Stramenopiles</taxon>
        <taxon>Oomycota</taxon>
        <taxon>Peronosporomycetes</taxon>
        <taxon>Pythiales</taxon>
        <taxon>Pythiaceae</taxon>
    </lineage>
</organism>
<evidence type="ECO:0000313" key="4">
    <source>
        <dbReference type="Proteomes" id="UP001146120"/>
    </source>
</evidence>
<protein>
    <recommendedName>
        <fullName evidence="2">LsmAD domain-containing protein</fullName>
    </recommendedName>
</protein>
<feature type="compositionally biased region" description="Basic residues" evidence="1">
    <location>
        <begin position="491"/>
        <end position="501"/>
    </location>
</feature>
<feature type="compositionally biased region" description="Low complexity" evidence="1">
    <location>
        <begin position="33"/>
        <end position="44"/>
    </location>
</feature>
<feature type="compositionally biased region" description="Low complexity" evidence="1">
    <location>
        <begin position="342"/>
        <end position="351"/>
    </location>
</feature>
<comment type="caution">
    <text evidence="3">The sequence shown here is derived from an EMBL/GenBank/DDBJ whole genome shotgun (WGS) entry which is preliminary data.</text>
</comment>
<reference evidence="3" key="2">
    <citation type="journal article" date="2023" name="Microbiol Resour">
        <title>Decontamination and Annotation of the Draft Genome Sequence of the Oomycete Lagenidium giganteum ARSEF 373.</title>
        <authorList>
            <person name="Morgan W.R."/>
            <person name="Tartar A."/>
        </authorList>
    </citation>
    <scope>NUCLEOTIDE SEQUENCE</scope>
    <source>
        <strain evidence="3">ARSEF 373</strain>
    </source>
</reference>
<dbReference type="GO" id="GO:0003729">
    <property type="term" value="F:mRNA binding"/>
    <property type="evidence" value="ECO:0007669"/>
    <property type="project" value="TreeGrafter"/>
</dbReference>
<dbReference type="InterPro" id="IPR025852">
    <property type="entry name" value="SM_dom_ATX"/>
</dbReference>
<name>A0AAV2YUP8_9STRA</name>
<reference evidence="3" key="1">
    <citation type="submission" date="2022-11" db="EMBL/GenBank/DDBJ databases">
        <authorList>
            <person name="Morgan W.R."/>
            <person name="Tartar A."/>
        </authorList>
    </citation>
    <scope>NUCLEOTIDE SEQUENCE</scope>
    <source>
        <strain evidence="3">ARSEF 373</strain>
    </source>
</reference>
<dbReference type="Pfam" id="PF14438">
    <property type="entry name" value="SM-ATX"/>
    <property type="match status" value="1"/>
</dbReference>
<evidence type="ECO:0000256" key="1">
    <source>
        <dbReference type="SAM" id="MobiDB-lite"/>
    </source>
</evidence>
<dbReference type="Gene3D" id="2.30.30.100">
    <property type="match status" value="1"/>
</dbReference>
<feature type="compositionally biased region" description="Basic and acidic residues" evidence="1">
    <location>
        <begin position="260"/>
        <end position="286"/>
    </location>
</feature>
<dbReference type="InterPro" id="IPR009604">
    <property type="entry name" value="LsmAD_domain"/>
</dbReference>
<feature type="compositionally biased region" description="Low complexity" evidence="1">
    <location>
        <begin position="406"/>
        <end position="418"/>
    </location>
</feature>
<keyword evidence="4" id="KW-1185">Reference proteome</keyword>
<feature type="region of interest" description="Disordered" evidence="1">
    <location>
        <begin position="253"/>
        <end position="351"/>
    </location>
</feature>
<feature type="compositionally biased region" description="Pro residues" evidence="1">
    <location>
        <begin position="625"/>
        <end position="654"/>
    </location>
</feature>
<feature type="compositionally biased region" description="Pro residues" evidence="1">
    <location>
        <begin position="607"/>
        <end position="616"/>
    </location>
</feature>
<dbReference type="Pfam" id="PF06741">
    <property type="entry name" value="LsmAD"/>
    <property type="match status" value="1"/>
</dbReference>
<gene>
    <name evidence="3" type="ORF">N0F65_004516</name>
</gene>
<dbReference type="GO" id="GO:0034063">
    <property type="term" value="P:stress granule assembly"/>
    <property type="evidence" value="ECO:0007669"/>
    <property type="project" value="TreeGrafter"/>
</dbReference>
<sequence>MQQTKAAPAGPLPRKNSTGSKNKKKKASDTKPKSNGAAPASSTQAPPPGFADAPKPALSEQHQRFLRHRALFAFRYLVGKAVDVHLVDGSSYVGILDCIEPDTFSVVLKNTQRKGQSSEPFQSGSTVIIKRLQISHMSADGLINYSEAGPGTGPGAAGFRTDTEISGRGAEHLFDRELQAASSWLDPALDTGELEDPRSGSKGNWNQFEVNEKLFGVVSTFDENLYTTKLDRGKISSQQSREAERLAKEIERQTSSNFHLQEERGHAVAHDGIDEEARYSSVDRRNSNQGGRGSNAYLPPALRNAQAKTAGGKQPTAKPAATSENASTAPKSVPTPAPPATPTDAAAPAPASIAAPAKPLSFSDAVRGKTATTPAAAAAPPAPPAPEKAEPKVSSPKKVTANGDVATKQTTETPAAKPAAKEATKPTKATADSTAATSSAAGAKPAAPASAPKKGLNPNAKEFKLNATAAAFTPKFATTTASANTGSPYRGGHHQPHHGMHLHNPQHPSGAPMYAPPPEEWMFEGGMPVEDGEMPPHMYMHGYGVPVGPSGVMQQPMYPPMMPPQHNVRMMGGHRMHGGGYGYPQQGPYNPRFYPPGAPGMSYPAMTPQPPLPRDPSPGSAPSSPAIPPVPAPTSGAPVPPPPSSGSSPAPPSSAAPAPKK</sequence>
<feature type="compositionally biased region" description="Low complexity" evidence="1">
    <location>
        <begin position="369"/>
        <end position="379"/>
    </location>
</feature>
<feature type="domain" description="LsmAD" evidence="2">
    <location>
        <begin position="215"/>
        <end position="285"/>
    </location>
</feature>
<feature type="region of interest" description="Disordered" evidence="1">
    <location>
        <begin position="582"/>
        <end position="661"/>
    </location>
</feature>
<dbReference type="Proteomes" id="UP001146120">
    <property type="component" value="Unassembled WGS sequence"/>
</dbReference>
<accession>A0AAV2YUP8</accession>
<dbReference type="PANTHER" id="PTHR12854:SF7">
    <property type="entry name" value="ATAXIN-2 HOMOLOG"/>
    <property type="match status" value="1"/>
</dbReference>
<feature type="region of interest" description="Disordered" evidence="1">
    <location>
        <begin position="481"/>
        <end position="501"/>
    </location>
</feature>
<dbReference type="PANTHER" id="PTHR12854">
    <property type="entry name" value="ATAXIN 2-RELATED"/>
    <property type="match status" value="1"/>
</dbReference>
<feature type="compositionally biased region" description="Low complexity" evidence="1">
    <location>
        <begin position="426"/>
        <end position="454"/>
    </location>
</feature>
<evidence type="ECO:0000313" key="3">
    <source>
        <dbReference type="EMBL" id="DAZ98026.1"/>
    </source>
</evidence>
<proteinExistence type="predicted"/>
<dbReference type="InterPro" id="IPR045117">
    <property type="entry name" value="ATXN2-like"/>
</dbReference>
<feature type="region of interest" description="Disordered" evidence="1">
    <location>
        <begin position="1"/>
        <end position="57"/>
    </location>
</feature>
<dbReference type="AlphaFoldDB" id="A0AAV2YUP8"/>
<feature type="region of interest" description="Disordered" evidence="1">
    <location>
        <begin position="368"/>
        <end position="459"/>
    </location>
</feature>
<dbReference type="SMART" id="SM01272">
    <property type="entry name" value="LsmAD"/>
    <property type="match status" value="1"/>
</dbReference>